<sequence>GAAACGRRLHHAQRRQWKPKRSDYHDGRKGS</sequence>
<feature type="compositionally biased region" description="Basic and acidic residues" evidence="1">
    <location>
        <begin position="20"/>
        <end position="31"/>
    </location>
</feature>
<gene>
    <name evidence="2" type="primary">CHDH</name>
</gene>
<evidence type="ECO:0000313" key="2">
    <source>
        <dbReference type="EMBL" id="SBQ66377.1"/>
    </source>
</evidence>
<feature type="compositionally biased region" description="Basic residues" evidence="1">
    <location>
        <begin position="7"/>
        <end position="19"/>
    </location>
</feature>
<dbReference type="AlphaFoldDB" id="A0A1A8G592"/>
<organism evidence="2">
    <name type="scientific">Nothobranchius korthausae</name>
    <dbReference type="NCBI Taxonomy" id="1143690"/>
    <lineage>
        <taxon>Eukaryota</taxon>
        <taxon>Metazoa</taxon>
        <taxon>Chordata</taxon>
        <taxon>Craniata</taxon>
        <taxon>Vertebrata</taxon>
        <taxon>Euteleostomi</taxon>
        <taxon>Actinopterygii</taxon>
        <taxon>Neopterygii</taxon>
        <taxon>Teleostei</taxon>
        <taxon>Neoteleostei</taxon>
        <taxon>Acanthomorphata</taxon>
        <taxon>Ovalentaria</taxon>
        <taxon>Atherinomorphae</taxon>
        <taxon>Cyprinodontiformes</taxon>
        <taxon>Nothobranchiidae</taxon>
        <taxon>Nothobranchius</taxon>
    </lineage>
</organism>
<reference evidence="2" key="2">
    <citation type="submission" date="2016-06" db="EMBL/GenBank/DDBJ databases">
        <title>The genome of a short-lived fish provides insights into sex chromosome evolution and the genetic control of aging.</title>
        <authorList>
            <person name="Reichwald K."/>
            <person name="Felder M."/>
            <person name="Petzold A."/>
            <person name="Koch P."/>
            <person name="Groth M."/>
            <person name="Platzer M."/>
        </authorList>
    </citation>
    <scope>NUCLEOTIDE SEQUENCE</scope>
    <source>
        <tissue evidence="2">Brain</tissue>
    </source>
</reference>
<accession>A0A1A8G592</accession>
<dbReference type="EMBL" id="HAEB01019850">
    <property type="protein sequence ID" value="SBQ66377.1"/>
    <property type="molecule type" value="Transcribed_RNA"/>
</dbReference>
<evidence type="ECO:0000256" key="1">
    <source>
        <dbReference type="SAM" id="MobiDB-lite"/>
    </source>
</evidence>
<feature type="region of interest" description="Disordered" evidence="1">
    <location>
        <begin position="1"/>
        <end position="31"/>
    </location>
</feature>
<feature type="non-terminal residue" evidence="2">
    <location>
        <position position="1"/>
    </location>
</feature>
<proteinExistence type="predicted"/>
<name>A0A1A8G592_9TELE</name>
<reference evidence="2" key="1">
    <citation type="submission" date="2016-05" db="EMBL/GenBank/DDBJ databases">
        <authorList>
            <person name="Lavstsen T."/>
            <person name="Jespersen J.S."/>
        </authorList>
    </citation>
    <scope>NUCLEOTIDE SEQUENCE</scope>
    <source>
        <tissue evidence="2">Brain</tissue>
    </source>
</reference>
<protein>
    <submittedName>
        <fullName evidence="2">Choline dehydrogenase</fullName>
    </submittedName>
</protein>